<dbReference type="Proteomes" id="UP000504638">
    <property type="component" value="Unplaced"/>
</dbReference>
<accession>A0A6G1G4Q9</accession>
<reference evidence="3" key="3">
    <citation type="submission" date="2025-04" db="UniProtKB">
        <authorList>
            <consortium name="RefSeq"/>
        </authorList>
    </citation>
    <scope>IDENTIFICATION</scope>
    <source>
        <strain evidence="3">CBS 781.70</strain>
    </source>
</reference>
<name>A0A6G1G4Q9_9PEZI</name>
<dbReference type="EMBL" id="ML975156">
    <property type="protein sequence ID" value="KAF1813075.1"/>
    <property type="molecule type" value="Genomic_DNA"/>
</dbReference>
<evidence type="ECO:0000313" key="1">
    <source>
        <dbReference type="EMBL" id="KAF1813075.1"/>
    </source>
</evidence>
<organism evidence="1">
    <name type="scientific">Eremomyces bilateralis CBS 781.70</name>
    <dbReference type="NCBI Taxonomy" id="1392243"/>
    <lineage>
        <taxon>Eukaryota</taxon>
        <taxon>Fungi</taxon>
        <taxon>Dikarya</taxon>
        <taxon>Ascomycota</taxon>
        <taxon>Pezizomycotina</taxon>
        <taxon>Dothideomycetes</taxon>
        <taxon>Dothideomycetes incertae sedis</taxon>
        <taxon>Eremomycetales</taxon>
        <taxon>Eremomycetaceae</taxon>
        <taxon>Eremomyces</taxon>
    </lineage>
</organism>
<dbReference type="RefSeq" id="XP_033534706.1">
    <property type="nucleotide sequence ID" value="XM_033675308.1"/>
</dbReference>
<sequence>MAEKRYGVVKFPNAVLSSCHGARASKLGIPCLLPGQGLVTALVCRNIFCQMLLLMGRSAFPHTFLAAGPLDFVVTSGGAGILSNMFSAVTRWGLIMNQHDLLQPQHIRGRSSRSPNSFNTKHTRLVAQESWESKNICARTKLKCCQPSRCPV</sequence>
<gene>
    <name evidence="1 3" type="ORF">P152DRAFT_337756</name>
</gene>
<reference evidence="3" key="2">
    <citation type="submission" date="2020-04" db="EMBL/GenBank/DDBJ databases">
        <authorList>
            <consortium name="NCBI Genome Project"/>
        </authorList>
    </citation>
    <scope>NUCLEOTIDE SEQUENCE</scope>
    <source>
        <strain evidence="3">CBS 781.70</strain>
    </source>
</reference>
<reference evidence="1 3" key="1">
    <citation type="submission" date="2020-01" db="EMBL/GenBank/DDBJ databases">
        <authorList>
            <consortium name="DOE Joint Genome Institute"/>
            <person name="Haridas S."/>
            <person name="Albert R."/>
            <person name="Binder M."/>
            <person name="Bloem J."/>
            <person name="Labutti K."/>
            <person name="Salamov A."/>
            <person name="Andreopoulos B."/>
            <person name="Baker S.E."/>
            <person name="Barry K."/>
            <person name="Bills G."/>
            <person name="Bluhm B.H."/>
            <person name="Cannon C."/>
            <person name="Castanera R."/>
            <person name="Culley D.E."/>
            <person name="Daum C."/>
            <person name="Ezra D."/>
            <person name="Gonzalez J.B."/>
            <person name="Henrissat B."/>
            <person name="Kuo A."/>
            <person name="Liang C."/>
            <person name="Lipzen A."/>
            <person name="Lutzoni F."/>
            <person name="Magnuson J."/>
            <person name="Mondo S."/>
            <person name="Nolan M."/>
            <person name="Ohm R."/>
            <person name="Pangilinan J."/>
            <person name="Park H.-J."/>
            <person name="Ramirez L."/>
            <person name="Alfaro M."/>
            <person name="Sun H."/>
            <person name="Tritt A."/>
            <person name="Yoshinaga Y."/>
            <person name="Zwiers L.-H."/>
            <person name="Turgeon B.G."/>
            <person name="Goodwin S.B."/>
            <person name="Spatafora J.W."/>
            <person name="Crous P.W."/>
            <person name="Grigoriev I.V."/>
        </authorList>
    </citation>
    <scope>NUCLEOTIDE SEQUENCE</scope>
    <source>
        <strain evidence="1 3">CBS 781.70</strain>
    </source>
</reference>
<keyword evidence="2" id="KW-1185">Reference proteome</keyword>
<evidence type="ECO:0000313" key="3">
    <source>
        <dbReference type="RefSeq" id="XP_033534706.1"/>
    </source>
</evidence>
<dbReference type="GeneID" id="54415878"/>
<dbReference type="AlphaFoldDB" id="A0A6G1G4Q9"/>
<proteinExistence type="predicted"/>
<evidence type="ECO:0000313" key="2">
    <source>
        <dbReference type="Proteomes" id="UP000504638"/>
    </source>
</evidence>
<protein>
    <submittedName>
        <fullName evidence="1 3">Uncharacterized protein</fullName>
    </submittedName>
</protein>